<evidence type="ECO:0000313" key="6">
    <source>
        <dbReference type="Proteomes" id="UP000245207"/>
    </source>
</evidence>
<reference evidence="5 6" key="1">
    <citation type="journal article" date="2018" name="Mol. Plant">
        <title>The genome of Artemisia annua provides insight into the evolution of Asteraceae family and artemisinin biosynthesis.</title>
        <authorList>
            <person name="Shen Q."/>
            <person name="Zhang L."/>
            <person name="Liao Z."/>
            <person name="Wang S."/>
            <person name="Yan T."/>
            <person name="Shi P."/>
            <person name="Liu M."/>
            <person name="Fu X."/>
            <person name="Pan Q."/>
            <person name="Wang Y."/>
            <person name="Lv Z."/>
            <person name="Lu X."/>
            <person name="Zhang F."/>
            <person name="Jiang W."/>
            <person name="Ma Y."/>
            <person name="Chen M."/>
            <person name="Hao X."/>
            <person name="Li L."/>
            <person name="Tang Y."/>
            <person name="Lv G."/>
            <person name="Zhou Y."/>
            <person name="Sun X."/>
            <person name="Brodelius P.E."/>
            <person name="Rose J.K.C."/>
            <person name="Tang K."/>
        </authorList>
    </citation>
    <scope>NUCLEOTIDE SEQUENCE [LARGE SCALE GENOMIC DNA]</scope>
    <source>
        <strain evidence="6">cv. Huhao1</strain>
        <tissue evidence="5">Leaf</tissue>
    </source>
</reference>
<dbReference type="SMART" id="SM00320">
    <property type="entry name" value="WD40"/>
    <property type="match status" value="1"/>
</dbReference>
<dbReference type="SUPFAM" id="SSF117289">
    <property type="entry name" value="Nucleoporin domain"/>
    <property type="match status" value="1"/>
</dbReference>
<dbReference type="Proteomes" id="UP000245207">
    <property type="component" value="Unassembled WGS sequence"/>
</dbReference>
<proteinExistence type="inferred from homology"/>
<dbReference type="OrthoDB" id="340259at2759"/>
<evidence type="ECO:0000256" key="4">
    <source>
        <dbReference type="PROSITE-ProRule" id="PRU00221"/>
    </source>
</evidence>
<dbReference type="PROSITE" id="PS50294">
    <property type="entry name" value="WD_REPEATS_REGION"/>
    <property type="match status" value="1"/>
</dbReference>
<keyword evidence="2" id="KW-0677">Repeat</keyword>
<dbReference type="EMBL" id="PKPP01001687">
    <property type="protein sequence ID" value="PWA80689.1"/>
    <property type="molecule type" value="Genomic_DNA"/>
</dbReference>
<comment type="similarity">
    <text evidence="3">Belongs to the THOC3 family.</text>
</comment>
<keyword evidence="6" id="KW-1185">Reference proteome</keyword>
<dbReference type="InterPro" id="IPR040132">
    <property type="entry name" value="Tex1/THOC3"/>
</dbReference>
<dbReference type="GO" id="GO:0006406">
    <property type="term" value="P:mRNA export from nucleus"/>
    <property type="evidence" value="ECO:0007669"/>
    <property type="project" value="InterPro"/>
</dbReference>
<gene>
    <name evidence="5" type="ORF">CTI12_AA194230</name>
</gene>
<accession>A0A2U1P4K6</accession>
<dbReference type="STRING" id="35608.A0A2U1P4K6"/>
<dbReference type="PROSITE" id="PS50082">
    <property type="entry name" value="WD_REPEATS_2"/>
    <property type="match status" value="1"/>
</dbReference>
<dbReference type="InterPro" id="IPR001680">
    <property type="entry name" value="WD40_rpt"/>
</dbReference>
<organism evidence="5 6">
    <name type="scientific">Artemisia annua</name>
    <name type="common">Sweet wormwood</name>
    <dbReference type="NCBI Taxonomy" id="35608"/>
    <lineage>
        <taxon>Eukaryota</taxon>
        <taxon>Viridiplantae</taxon>
        <taxon>Streptophyta</taxon>
        <taxon>Embryophyta</taxon>
        <taxon>Tracheophyta</taxon>
        <taxon>Spermatophyta</taxon>
        <taxon>Magnoliopsida</taxon>
        <taxon>eudicotyledons</taxon>
        <taxon>Gunneridae</taxon>
        <taxon>Pentapetalae</taxon>
        <taxon>asterids</taxon>
        <taxon>campanulids</taxon>
        <taxon>Asterales</taxon>
        <taxon>Asteraceae</taxon>
        <taxon>Asteroideae</taxon>
        <taxon>Anthemideae</taxon>
        <taxon>Artemisiinae</taxon>
        <taxon>Artemisia</taxon>
    </lineage>
</organism>
<evidence type="ECO:0000256" key="1">
    <source>
        <dbReference type="ARBA" id="ARBA00022574"/>
    </source>
</evidence>
<keyword evidence="1 4" id="KW-0853">WD repeat</keyword>
<dbReference type="PANTHER" id="PTHR22839">
    <property type="entry name" value="THO COMPLEX SUBUNIT 3 THO3"/>
    <property type="match status" value="1"/>
</dbReference>
<evidence type="ECO:0000313" key="5">
    <source>
        <dbReference type="EMBL" id="PWA80689.1"/>
    </source>
</evidence>
<dbReference type="GO" id="GO:0000445">
    <property type="term" value="C:THO complex part of transcription export complex"/>
    <property type="evidence" value="ECO:0007669"/>
    <property type="project" value="TreeGrafter"/>
</dbReference>
<dbReference type="PANTHER" id="PTHR22839:SF0">
    <property type="entry name" value="THO COMPLEX SUBUNIT 3"/>
    <property type="match status" value="1"/>
</dbReference>
<comment type="caution">
    <text evidence="5">The sequence shown here is derived from an EMBL/GenBank/DDBJ whole genome shotgun (WGS) entry which is preliminary data.</text>
</comment>
<feature type="repeat" description="WD" evidence="4">
    <location>
        <begin position="14"/>
        <end position="56"/>
    </location>
</feature>
<protein>
    <submittedName>
        <fullName evidence="5">Uncharacterized protein</fullName>
    </submittedName>
</protein>
<name>A0A2U1P4K6_ARTAN</name>
<evidence type="ECO:0000256" key="2">
    <source>
        <dbReference type="ARBA" id="ARBA00022737"/>
    </source>
</evidence>
<dbReference type="InterPro" id="IPR019775">
    <property type="entry name" value="WD40_repeat_CS"/>
</dbReference>
<dbReference type="Gene3D" id="2.130.10.10">
    <property type="entry name" value="YVTN repeat-like/Quinoprotein amine dehydrogenase"/>
    <property type="match status" value="1"/>
</dbReference>
<sequence length="204" mass="23249">MDFDDESKVKDLELKGHTDSADQLCWDPKHSDLIATASNDKIVRLWDICSGKCSQQPELSRNNSDITYKPDGTHVCSNQSQSCKHLMLVVDDELRILDVRKFKPIHKRKFNYEASQTDVVYKLEKGPLELRFSKRGTSRVSRGLVSSSCVSYVSEIHVNPSLCFFEEISALGLAWCQRGESEPFDQLRGCGLMRWTWRRGGNGM</sequence>
<evidence type="ECO:0000256" key="3">
    <source>
        <dbReference type="ARBA" id="ARBA00046343"/>
    </source>
</evidence>
<dbReference type="InterPro" id="IPR015943">
    <property type="entry name" value="WD40/YVTN_repeat-like_dom_sf"/>
</dbReference>
<dbReference type="PROSITE" id="PS00678">
    <property type="entry name" value="WD_REPEATS_1"/>
    <property type="match status" value="1"/>
</dbReference>
<dbReference type="AlphaFoldDB" id="A0A2U1P4K6"/>